<feature type="domain" description="Ty3 transposon capsid-like protein" evidence="2">
    <location>
        <begin position="89"/>
        <end position="244"/>
    </location>
</feature>
<feature type="region of interest" description="Disordered" evidence="1">
    <location>
        <begin position="354"/>
        <end position="373"/>
    </location>
</feature>
<dbReference type="CDD" id="cd00303">
    <property type="entry name" value="retropepsin_like"/>
    <property type="match status" value="1"/>
</dbReference>
<sequence>MPRTRQRQSLNGSQAEELNESIIMSRDNFTALLTTIQQSNAEVCERMLQRLSTTAFPLTASPAPTPSAAEKTGNFARCSSRFSGSAKENVETFIDAIEAYKECTNTYDDVAIKGMSMLLTNEAATWWQSIRSEVTSWKDVIQYLRDAYGDRRPEHKIYRELFKIEQAEDVRTDIFVAKSRALMSRLPAGDLSLKVQLDMVYGLLHRKIRKRLRREEVCNFSELLNKSRIIEETIADSTKSETLHSAPTAAQTNPAQSPPAMYSKVRAEPHGETAARCSAGNGAPHQARARPIPARAPPRDDSAQAPPREPRTPRAPPEQAPASTTRQEHTSPSASSRPPSRPFCVSCRRFGHRREQCRKSADTESTRAGDCKPGNVSRPIFNIKILGASGTALVDTGAKHCIAGHTLHTLLRHKGHPLHPARRRIKLADGHTRDIDVLMTTLDVHLEGKVIQTPFLILPESQDNETLLGMDFLFAADVVMDFPGKCWYFSGTRHVEYPMHFEPSLSPQHACSSADVLKEDKGIVLTQPERDLSKQTLVDNKEVFQLGGGPTLYAEHRSDPAKVSVLNIEEPYASPEVALPLQESPQRNPSDKLEDTHSSRVVDMVRFRVPPNPASTHTSRGLRKRQATDYPERKDLSRN</sequence>
<gene>
    <name evidence="3" type="ORF">B5V51_6791</name>
</gene>
<reference evidence="3" key="1">
    <citation type="submission" date="2017-09" db="EMBL/GenBank/DDBJ databases">
        <title>Contemporary evolution of a Lepidopteran species, Heliothis virescens, in response to modern agricultural practices.</title>
        <authorList>
            <person name="Fritz M.L."/>
            <person name="Deyonke A.M."/>
            <person name="Papanicolaou A."/>
            <person name="Micinski S."/>
            <person name="Westbrook J."/>
            <person name="Gould F."/>
        </authorList>
    </citation>
    <scope>NUCLEOTIDE SEQUENCE [LARGE SCALE GENOMIC DNA]</scope>
    <source>
        <strain evidence="3">HvINT-</strain>
        <tissue evidence="3">Whole body</tissue>
    </source>
</reference>
<evidence type="ECO:0000313" key="3">
    <source>
        <dbReference type="EMBL" id="PCG81003.1"/>
    </source>
</evidence>
<feature type="compositionally biased region" description="Basic and acidic residues" evidence="1">
    <location>
        <begin position="626"/>
        <end position="639"/>
    </location>
</feature>
<feature type="region of interest" description="Disordered" evidence="1">
    <location>
        <begin position="576"/>
        <end position="639"/>
    </location>
</feature>
<dbReference type="InterPro" id="IPR045358">
    <property type="entry name" value="Ty3_capsid"/>
</dbReference>
<comment type="caution">
    <text evidence="3">The sequence shown here is derived from an EMBL/GenBank/DDBJ whole genome shotgun (WGS) entry which is preliminary data.</text>
</comment>
<dbReference type="AlphaFoldDB" id="A0A2A4KB30"/>
<accession>A0A2A4KB30</accession>
<feature type="region of interest" description="Disordered" evidence="1">
    <location>
        <begin position="238"/>
        <end position="343"/>
    </location>
</feature>
<dbReference type="Gene3D" id="2.40.70.10">
    <property type="entry name" value="Acid Proteases"/>
    <property type="match status" value="1"/>
</dbReference>
<feature type="compositionally biased region" description="Low complexity" evidence="1">
    <location>
        <begin position="283"/>
        <end position="293"/>
    </location>
</feature>
<dbReference type="SUPFAM" id="SSF50630">
    <property type="entry name" value="Acid proteases"/>
    <property type="match status" value="1"/>
</dbReference>
<name>A0A2A4KB30_HELVI</name>
<proteinExistence type="predicted"/>
<feature type="compositionally biased region" description="Basic and acidic residues" evidence="1">
    <location>
        <begin position="354"/>
        <end position="370"/>
    </location>
</feature>
<dbReference type="Pfam" id="PF13975">
    <property type="entry name" value="gag-asp_proteas"/>
    <property type="match status" value="1"/>
</dbReference>
<dbReference type="EMBL" id="NWSH01000004">
    <property type="protein sequence ID" value="PCG81003.1"/>
    <property type="molecule type" value="Genomic_DNA"/>
</dbReference>
<feature type="compositionally biased region" description="Basic and acidic residues" evidence="1">
    <location>
        <begin position="297"/>
        <end position="312"/>
    </location>
</feature>
<protein>
    <recommendedName>
        <fullName evidence="2">Ty3 transposon capsid-like protein domain-containing protein</fullName>
    </recommendedName>
</protein>
<feature type="compositionally biased region" description="Polar residues" evidence="1">
    <location>
        <begin position="243"/>
        <end position="255"/>
    </location>
</feature>
<feature type="compositionally biased region" description="Basic and acidic residues" evidence="1">
    <location>
        <begin position="589"/>
        <end position="606"/>
    </location>
</feature>
<dbReference type="Pfam" id="PF19259">
    <property type="entry name" value="Ty3_capsid"/>
    <property type="match status" value="1"/>
</dbReference>
<organism evidence="3">
    <name type="scientific">Heliothis virescens</name>
    <name type="common">Tobacco budworm moth</name>
    <dbReference type="NCBI Taxonomy" id="7102"/>
    <lineage>
        <taxon>Eukaryota</taxon>
        <taxon>Metazoa</taxon>
        <taxon>Ecdysozoa</taxon>
        <taxon>Arthropoda</taxon>
        <taxon>Hexapoda</taxon>
        <taxon>Insecta</taxon>
        <taxon>Pterygota</taxon>
        <taxon>Neoptera</taxon>
        <taxon>Endopterygota</taxon>
        <taxon>Lepidoptera</taxon>
        <taxon>Glossata</taxon>
        <taxon>Ditrysia</taxon>
        <taxon>Noctuoidea</taxon>
        <taxon>Noctuidae</taxon>
        <taxon>Heliothinae</taxon>
        <taxon>Heliothis</taxon>
    </lineage>
</organism>
<evidence type="ECO:0000259" key="2">
    <source>
        <dbReference type="Pfam" id="PF19259"/>
    </source>
</evidence>
<dbReference type="InterPro" id="IPR021109">
    <property type="entry name" value="Peptidase_aspartic_dom_sf"/>
</dbReference>
<evidence type="ECO:0000256" key="1">
    <source>
        <dbReference type="SAM" id="MobiDB-lite"/>
    </source>
</evidence>